<dbReference type="AlphaFoldDB" id="C4J3J9"/>
<sequence length="243" mass="24649">MAAPAKRCGPGNSLPVRNQVLSAPPTDSSTPRPRRREPALKWRSRNDPLSSAFRSSVSSSIRASAGDGDLLAAAGGGVVVEEESAPAPTAAGVAAAAGLSCFLSALISSWTVRTRRHCQPRYPAQSVYAKSPPMMSGCSSAKLRPSRIPNSPPTASAASAGSSSSAATAAADTGATASMGGLEHRHRVVPGGSRRGLLLLDGGAGRPVVPAAVQVTGRRRRRARTAVSGAAMALLLLPLACGR</sequence>
<name>C4J3J9_MAIZE</name>
<feature type="compositionally biased region" description="Basic and acidic residues" evidence="1">
    <location>
        <begin position="36"/>
        <end position="46"/>
    </location>
</feature>
<dbReference type="EMBL" id="BT086106">
    <property type="protein sequence ID" value="ACR36459.1"/>
    <property type="molecule type" value="mRNA"/>
</dbReference>
<accession>C4J3J9</accession>
<feature type="region of interest" description="Disordered" evidence="1">
    <location>
        <begin position="1"/>
        <end position="51"/>
    </location>
</feature>
<dbReference type="EMBL" id="BT085396">
    <property type="protein sequence ID" value="ACR35749.1"/>
    <property type="molecule type" value="mRNA"/>
</dbReference>
<protein>
    <submittedName>
        <fullName evidence="2">Uncharacterized protein</fullName>
    </submittedName>
</protein>
<feature type="region of interest" description="Disordered" evidence="1">
    <location>
        <begin position="131"/>
        <end position="172"/>
    </location>
</feature>
<reference evidence="2" key="1">
    <citation type="journal article" date="2009" name="PLoS Genet.">
        <title>Sequencing, mapping, and analysis of 27,455 maize full-length cDNAs.</title>
        <authorList>
            <person name="Soderlund C."/>
            <person name="Descour A."/>
            <person name="Kudrna D."/>
            <person name="Bomhoff M."/>
            <person name="Boyd L."/>
            <person name="Currie J."/>
            <person name="Angelova A."/>
            <person name="Collura K."/>
            <person name="Wissotski M."/>
            <person name="Ashley E."/>
            <person name="Morrow D."/>
            <person name="Fernandes J."/>
            <person name="Walbot V."/>
            <person name="Yu Y."/>
        </authorList>
    </citation>
    <scope>NUCLEOTIDE SEQUENCE</scope>
    <source>
        <strain evidence="2">B73</strain>
    </source>
</reference>
<feature type="compositionally biased region" description="Low complexity" evidence="1">
    <location>
        <begin position="154"/>
        <end position="172"/>
    </location>
</feature>
<reference evidence="2" key="2">
    <citation type="submission" date="2012-06" db="EMBL/GenBank/DDBJ databases">
        <authorList>
            <person name="Yu Y."/>
            <person name="Currie J."/>
            <person name="Lomeli R."/>
            <person name="Angelova A."/>
            <person name="Collura K."/>
            <person name="Wissotski M."/>
            <person name="Campos D."/>
            <person name="Kudrna D."/>
            <person name="Golser W."/>
            <person name="Ashely E."/>
            <person name="Descour A."/>
            <person name="Fernandes J."/>
            <person name="Soderlund C."/>
            <person name="Walbot V."/>
        </authorList>
    </citation>
    <scope>NUCLEOTIDE SEQUENCE</scope>
    <source>
        <strain evidence="2">B73</strain>
    </source>
</reference>
<proteinExistence type="evidence at transcript level"/>
<organism evidence="2">
    <name type="scientific">Zea mays</name>
    <name type="common">Maize</name>
    <dbReference type="NCBI Taxonomy" id="4577"/>
    <lineage>
        <taxon>Eukaryota</taxon>
        <taxon>Viridiplantae</taxon>
        <taxon>Streptophyta</taxon>
        <taxon>Embryophyta</taxon>
        <taxon>Tracheophyta</taxon>
        <taxon>Spermatophyta</taxon>
        <taxon>Magnoliopsida</taxon>
        <taxon>Liliopsida</taxon>
        <taxon>Poales</taxon>
        <taxon>Poaceae</taxon>
        <taxon>PACMAD clade</taxon>
        <taxon>Panicoideae</taxon>
        <taxon>Andropogonodae</taxon>
        <taxon>Andropogoneae</taxon>
        <taxon>Tripsacinae</taxon>
        <taxon>Zea</taxon>
    </lineage>
</organism>
<evidence type="ECO:0000313" key="2">
    <source>
        <dbReference type="EMBL" id="ACR35749.1"/>
    </source>
</evidence>
<evidence type="ECO:0000256" key="1">
    <source>
        <dbReference type="SAM" id="MobiDB-lite"/>
    </source>
</evidence>